<comment type="caution">
    <text evidence="2">The sequence shown here is derived from an EMBL/GenBank/DDBJ whole genome shotgun (WGS) entry which is preliminary data.</text>
</comment>
<feature type="region of interest" description="Disordered" evidence="1">
    <location>
        <begin position="1"/>
        <end position="39"/>
    </location>
</feature>
<dbReference type="EMBL" id="BDIP01000773">
    <property type="protein sequence ID" value="GIQ82668.1"/>
    <property type="molecule type" value="Genomic_DNA"/>
</dbReference>
<reference evidence="2 3" key="1">
    <citation type="journal article" date="2018" name="PLoS ONE">
        <title>The draft genome of Kipferlia bialata reveals reductive genome evolution in fornicate parasites.</title>
        <authorList>
            <person name="Tanifuji G."/>
            <person name="Takabayashi S."/>
            <person name="Kume K."/>
            <person name="Takagi M."/>
            <person name="Nakayama T."/>
            <person name="Kamikawa R."/>
            <person name="Inagaki Y."/>
            <person name="Hashimoto T."/>
        </authorList>
    </citation>
    <scope>NUCLEOTIDE SEQUENCE [LARGE SCALE GENOMIC DNA]</scope>
    <source>
        <strain evidence="2">NY0173</strain>
    </source>
</reference>
<protein>
    <submittedName>
        <fullName evidence="2">Uncharacterized protein</fullName>
    </submittedName>
</protein>
<name>A0A9K3CSX9_9EUKA</name>
<accession>A0A9K3CSX9</accession>
<evidence type="ECO:0000313" key="2">
    <source>
        <dbReference type="EMBL" id="GIQ82668.1"/>
    </source>
</evidence>
<sequence length="131" mass="14662">MAKKNTGRRDRSGRRPAKAAEAPKKKEKRQPKIMRSLGPDYVMRESAHGMGMFATRDLTANKGILLEKALFTFPTPHDEHPAIIEDSVSSLNKEKTATLMGLYCPEGKADRTEEQRRLDIVGTNSYACSRV</sequence>
<gene>
    <name evidence="2" type="ORF">KIPB_003843</name>
</gene>
<feature type="compositionally biased region" description="Basic residues" evidence="1">
    <location>
        <begin position="1"/>
        <end position="17"/>
    </location>
</feature>
<organism evidence="2 3">
    <name type="scientific">Kipferlia bialata</name>
    <dbReference type="NCBI Taxonomy" id="797122"/>
    <lineage>
        <taxon>Eukaryota</taxon>
        <taxon>Metamonada</taxon>
        <taxon>Carpediemonas-like organisms</taxon>
        <taxon>Kipferlia</taxon>
    </lineage>
</organism>
<evidence type="ECO:0000313" key="3">
    <source>
        <dbReference type="Proteomes" id="UP000265618"/>
    </source>
</evidence>
<proteinExistence type="predicted"/>
<keyword evidence="3" id="KW-1185">Reference proteome</keyword>
<dbReference type="Proteomes" id="UP000265618">
    <property type="component" value="Unassembled WGS sequence"/>
</dbReference>
<dbReference type="AlphaFoldDB" id="A0A9K3CSX9"/>
<evidence type="ECO:0000256" key="1">
    <source>
        <dbReference type="SAM" id="MobiDB-lite"/>
    </source>
</evidence>